<dbReference type="VEuPathDB" id="FungiDB:I7I53_11582"/>
<dbReference type="EMBL" id="CP069107">
    <property type="protein sequence ID" value="QSS57416.1"/>
    <property type="molecule type" value="Genomic_DNA"/>
</dbReference>
<sequence>MRLYLAGRVLGTMYHSSTNSQRPPIPLFALNISEMLCHVSSRPTFKPNLLRLSTRSVYPSIFPMTPYLHSVQYTGLLYLLFVRLPGP</sequence>
<evidence type="ECO:0000313" key="2">
    <source>
        <dbReference type="Proteomes" id="UP000663419"/>
    </source>
</evidence>
<dbReference type="AlphaFoldDB" id="A0A8A1LTJ0"/>
<name>A0A8A1LTJ0_AJEC8</name>
<dbReference type="Proteomes" id="UP000663419">
    <property type="component" value="Chromosome 6"/>
</dbReference>
<accession>A0A8A1LTJ0</accession>
<protein>
    <submittedName>
        <fullName evidence="1">Nonribosomal peptide synthase</fullName>
    </submittedName>
</protein>
<organism evidence="1 2">
    <name type="scientific">Ajellomyces capsulatus (strain H88)</name>
    <name type="common">Darling's disease fungus</name>
    <name type="synonym">Histoplasma capsulatum</name>
    <dbReference type="NCBI Taxonomy" id="544711"/>
    <lineage>
        <taxon>Eukaryota</taxon>
        <taxon>Fungi</taxon>
        <taxon>Dikarya</taxon>
        <taxon>Ascomycota</taxon>
        <taxon>Pezizomycotina</taxon>
        <taxon>Eurotiomycetes</taxon>
        <taxon>Eurotiomycetidae</taxon>
        <taxon>Onygenales</taxon>
        <taxon>Ajellomycetaceae</taxon>
        <taxon>Histoplasma</taxon>
    </lineage>
</organism>
<gene>
    <name evidence="1" type="ORF">I7I53_11582</name>
</gene>
<evidence type="ECO:0000313" key="1">
    <source>
        <dbReference type="EMBL" id="QSS57416.1"/>
    </source>
</evidence>
<reference evidence="1" key="1">
    <citation type="submission" date="2021-01" db="EMBL/GenBank/DDBJ databases">
        <title>Chromosome-level genome assembly of a human fungal pathogen reveals clustering of transcriptionally co-regulated genes.</title>
        <authorList>
            <person name="Voorhies M."/>
            <person name="Cohen S."/>
            <person name="Shea T.P."/>
            <person name="Petrus S."/>
            <person name="Munoz J.F."/>
            <person name="Poplawski S."/>
            <person name="Goldman W.E."/>
            <person name="Michael T."/>
            <person name="Cuomo C.A."/>
            <person name="Sil A."/>
            <person name="Beyhan S."/>
        </authorList>
    </citation>
    <scope>NUCLEOTIDE SEQUENCE</scope>
    <source>
        <strain evidence="1">H88</strain>
    </source>
</reference>
<proteinExistence type="predicted"/>